<dbReference type="EMBL" id="CM037029">
    <property type="protein sequence ID" value="KAH7652910.1"/>
    <property type="molecule type" value="Genomic_DNA"/>
</dbReference>
<accession>A0ACB7TXW9</accession>
<evidence type="ECO:0000313" key="1">
    <source>
        <dbReference type="EMBL" id="KAH7652910.1"/>
    </source>
</evidence>
<evidence type="ECO:0000313" key="2">
    <source>
        <dbReference type="Proteomes" id="UP000827976"/>
    </source>
</evidence>
<protein>
    <submittedName>
        <fullName evidence="1">Vacuolar protein sorting-associated protein Ist1 protein</fullName>
    </submittedName>
</protein>
<sequence length="419" mass="47406">MGKKLNAVLGRSTKQTSKLKALFDLCISRIAILRKQHQTRCSQARGDIDQLIQLGHQDRALSRAEQVIKEQNLLDAFVLIEGYCNLLTERIALLEYQIECPDELRDAISSLIFAASRSGELPELQDIRRKFAVKFGREFASAAVDLRSNCRVNPMMIQKLSTRRPSLESKSRIIREIALEKGIQLDGEGHPVEIKEVETKMSASKMGRNLSRRYKDDSSGVDQVELHLQSMGARQKYNNVGSTTDQRPVVAKKEVVEHIETEGWSYPSNELSEKCPVRSMNKDENIAVHTVSGFRRESPLSSRNSIKLDMVKSREEFVVPPQVEGSSTGFSLLNLDKPHFQIKRAILHEHATGSNTTESVLEEKESEDQKTYSLGNQFEKKYGVGVVSLPNRRLMSLINAALEEEFHDKDEELRCPRAL</sequence>
<name>A0ACB7TXW9_DIOAL</name>
<keyword evidence="2" id="KW-1185">Reference proteome</keyword>
<dbReference type="Proteomes" id="UP000827976">
    <property type="component" value="Chromosome 19"/>
</dbReference>
<gene>
    <name evidence="1" type="ORF">IHE45_19G048000</name>
</gene>
<comment type="caution">
    <text evidence="1">The sequence shown here is derived from an EMBL/GenBank/DDBJ whole genome shotgun (WGS) entry which is preliminary data.</text>
</comment>
<proteinExistence type="predicted"/>
<organism evidence="1 2">
    <name type="scientific">Dioscorea alata</name>
    <name type="common">Purple yam</name>
    <dbReference type="NCBI Taxonomy" id="55571"/>
    <lineage>
        <taxon>Eukaryota</taxon>
        <taxon>Viridiplantae</taxon>
        <taxon>Streptophyta</taxon>
        <taxon>Embryophyta</taxon>
        <taxon>Tracheophyta</taxon>
        <taxon>Spermatophyta</taxon>
        <taxon>Magnoliopsida</taxon>
        <taxon>Liliopsida</taxon>
        <taxon>Dioscoreales</taxon>
        <taxon>Dioscoreaceae</taxon>
        <taxon>Dioscorea</taxon>
    </lineage>
</organism>
<reference evidence="2" key="1">
    <citation type="journal article" date="2022" name="Nat. Commun.">
        <title>Chromosome evolution and the genetic basis of agronomically important traits in greater yam.</title>
        <authorList>
            <person name="Bredeson J.V."/>
            <person name="Lyons J.B."/>
            <person name="Oniyinde I.O."/>
            <person name="Okereke N.R."/>
            <person name="Kolade O."/>
            <person name="Nnabue I."/>
            <person name="Nwadili C.O."/>
            <person name="Hribova E."/>
            <person name="Parker M."/>
            <person name="Nwogha J."/>
            <person name="Shu S."/>
            <person name="Carlson J."/>
            <person name="Kariba R."/>
            <person name="Muthemba S."/>
            <person name="Knop K."/>
            <person name="Barton G.J."/>
            <person name="Sherwood A.V."/>
            <person name="Lopez-Montes A."/>
            <person name="Asiedu R."/>
            <person name="Jamnadass R."/>
            <person name="Muchugi A."/>
            <person name="Goodstein D."/>
            <person name="Egesi C.N."/>
            <person name="Featherston J."/>
            <person name="Asfaw A."/>
            <person name="Simpson G.G."/>
            <person name="Dolezel J."/>
            <person name="Hendre P.S."/>
            <person name="Van Deynze A."/>
            <person name="Kumar P.L."/>
            <person name="Obidiegwu J.E."/>
            <person name="Bhattacharjee R."/>
            <person name="Rokhsar D.S."/>
        </authorList>
    </citation>
    <scope>NUCLEOTIDE SEQUENCE [LARGE SCALE GENOMIC DNA]</scope>
    <source>
        <strain evidence="2">cv. TDa95/00328</strain>
    </source>
</reference>